<evidence type="ECO:0000313" key="1">
    <source>
        <dbReference type="EMBL" id="APZ04166.1"/>
    </source>
</evidence>
<keyword evidence="2" id="KW-1185">Reference proteome</keyword>
<dbReference type="AlphaFoldDB" id="A0A807LC43"/>
<accession>A0A807LC43</accession>
<gene>
    <name evidence="1" type="ORF">BWI95_03330</name>
</gene>
<evidence type="ECO:0000313" key="2">
    <source>
        <dbReference type="Proteomes" id="UP000187148"/>
    </source>
</evidence>
<proteinExistence type="predicted"/>
<dbReference type="EMBL" id="CP019445">
    <property type="protein sequence ID" value="APZ04166.1"/>
    <property type="molecule type" value="Genomic_DNA"/>
</dbReference>
<dbReference type="KEGG" id="kco:BWI95_03330"/>
<organism evidence="1 2">
    <name type="scientific">Kosakonia cowanii JCM 10956 = DSM 18146</name>
    <dbReference type="NCBI Taxonomy" id="1300165"/>
    <lineage>
        <taxon>Bacteria</taxon>
        <taxon>Pseudomonadati</taxon>
        <taxon>Pseudomonadota</taxon>
        <taxon>Gammaproteobacteria</taxon>
        <taxon>Enterobacterales</taxon>
        <taxon>Enterobacteriaceae</taxon>
        <taxon>Kosakonia</taxon>
    </lineage>
</organism>
<sequence>MGCDYRDFYQDDEGITTDLTLLAFGAQAVQCTALECDVVDENIRETIAFLIHQQHAIFDTAIIEAQNYTARIYSAALSDLTLIKIYLLSQEKRGFGLLFSTQIDPEHGIGMKFNGYDLTEIGSAETAFL</sequence>
<name>A0A807LC43_9ENTR</name>
<dbReference type="Proteomes" id="UP000187148">
    <property type="component" value="Chromosome"/>
</dbReference>
<reference evidence="1 2" key="1">
    <citation type="submission" date="2017-01" db="EMBL/GenBank/DDBJ databases">
        <authorList>
            <person name="Cao J.-M."/>
        </authorList>
    </citation>
    <scope>NUCLEOTIDE SEQUENCE [LARGE SCALE GENOMIC DNA]</scope>
    <source>
        <strain evidence="1 2">888-76</strain>
    </source>
</reference>
<protein>
    <submittedName>
        <fullName evidence="1">Uncharacterized protein</fullName>
    </submittedName>
</protein>
<dbReference type="RefSeq" id="WP_054803037.1">
    <property type="nucleotide sequence ID" value="NZ_CP019445.1"/>
</dbReference>